<dbReference type="InterPro" id="IPR028154">
    <property type="entry name" value="AMP-dep_Lig_C"/>
</dbReference>
<comment type="caution">
    <text evidence="2">The sequence shown here is derived from an EMBL/GenBank/DDBJ whole genome shotgun (WGS) entry which is preliminary data.</text>
</comment>
<dbReference type="PANTHER" id="PTHR43845:SF1">
    <property type="entry name" value="BLR5969 PROTEIN"/>
    <property type="match status" value="1"/>
</dbReference>
<dbReference type="Proteomes" id="UP000295560">
    <property type="component" value="Unassembled WGS sequence"/>
</dbReference>
<feature type="domain" description="AMP-dependent ligase C-terminal" evidence="1">
    <location>
        <begin position="363"/>
        <end position="456"/>
    </location>
</feature>
<gene>
    <name evidence="2" type="ORF">EV378_6109</name>
</gene>
<dbReference type="SUPFAM" id="SSF56801">
    <property type="entry name" value="Acetyl-CoA synthetase-like"/>
    <property type="match status" value="1"/>
</dbReference>
<reference evidence="2 3" key="1">
    <citation type="submission" date="2019-03" db="EMBL/GenBank/DDBJ databases">
        <title>Sequencing the genomes of 1000 actinobacteria strains.</title>
        <authorList>
            <person name="Klenk H.-P."/>
        </authorList>
    </citation>
    <scope>NUCLEOTIDE SEQUENCE [LARGE SCALE GENOMIC DNA]</scope>
    <source>
        <strain evidence="2 3">DSM 44969</strain>
    </source>
</reference>
<dbReference type="Pfam" id="PF14535">
    <property type="entry name" value="AMP-binding_C_2"/>
    <property type="match status" value="1"/>
</dbReference>
<dbReference type="OrthoDB" id="580775at2"/>
<dbReference type="Gene3D" id="3.30.300.30">
    <property type="match status" value="1"/>
</dbReference>
<dbReference type="GO" id="GO:0016874">
    <property type="term" value="F:ligase activity"/>
    <property type="evidence" value="ECO:0007669"/>
    <property type="project" value="UniProtKB-KW"/>
</dbReference>
<evidence type="ECO:0000259" key="1">
    <source>
        <dbReference type="Pfam" id="PF14535"/>
    </source>
</evidence>
<organism evidence="2 3">
    <name type="scientific">Pseudonocardia endophytica</name>
    <dbReference type="NCBI Taxonomy" id="401976"/>
    <lineage>
        <taxon>Bacteria</taxon>
        <taxon>Bacillati</taxon>
        <taxon>Actinomycetota</taxon>
        <taxon>Actinomycetes</taxon>
        <taxon>Pseudonocardiales</taxon>
        <taxon>Pseudonocardiaceae</taxon>
        <taxon>Pseudonocardia</taxon>
    </lineage>
</organism>
<proteinExistence type="predicted"/>
<keyword evidence="3" id="KW-1185">Reference proteome</keyword>
<dbReference type="InterPro" id="IPR042099">
    <property type="entry name" value="ANL_N_sf"/>
</dbReference>
<dbReference type="AlphaFoldDB" id="A0A4R1HNZ7"/>
<sequence>MTMQTRAPGSDATEEFWNSARETMPPAEREKVVLERVQHQLHYAYSTIPFYRKHYDEHGFHPAHVRSLEDFTRLVPIVTKKMLVADQLASPPFGTYLGVDRADIARVHGSSGTSGVPTLYGISGNDWLRTEEVCRMALWSAGVRPDDLVQISFPFGLFLGGWGLLQACEFLGAGAFPVGSLMPTDQQLQQMLNLKIDALVATPSYALHLGRRAVELGLDMNTASLRAVIVAGEPGGSSPEIRHAISSTLGGPVVIDLGAGASSEMHPFYANVGCRHADGGVHLIQDENYTEVVDRDDPNVAVPAGTSGAVVATHLWRDSQPMIRFWLGDEGVLSEEPCPCGRTYPRLPRGVYGRLDDMLLIRGANVYPSAIDAVLRDHPAGGGEYRVIVERVGDLDELRVELESPLDPDGPDAARSVAELEAGLKDRLMVRTAVRLVDEGTFEAQVFKARRVIDRRG</sequence>
<dbReference type="InterPro" id="IPR045851">
    <property type="entry name" value="AMP-bd_C_sf"/>
</dbReference>
<dbReference type="Gene3D" id="3.40.50.12780">
    <property type="entry name" value="N-terminal domain of ligase-like"/>
    <property type="match status" value="1"/>
</dbReference>
<evidence type="ECO:0000313" key="2">
    <source>
        <dbReference type="EMBL" id="TCK22110.1"/>
    </source>
</evidence>
<keyword evidence="2" id="KW-0436">Ligase</keyword>
<evidence type="ECO:0000313" key="3">
    <source>
        <dbReference type="Proteomes" id="UP000295560"/>
    </source>
</evidence>
<dbReference type="EMBL" id="SMFZ01000002">
    <property type="protein sequence ID" value="TCK22110.1"/>
    <property type="molecule type" value="Genomic_DNA"/>
</dbReference>
<name>A0A4R1HNZ7_PSEEN</name>
<protein>
    <submittedName>
        <fullName evidence="2">Phenylacetate-CoA ligase</fullName>
    </submittedName>
</protein>
<accession>A0A4R1HNZ7</accession>
<dbReference type="PANTHER" id="PTHR43845">
    <property type="entry name" value="BLR5969 PROTEIN"/>
    <property type="match status" value="1"/>
</dbReference>